<dbReference type="Proteomes" id="UP001558613">
    <property type="component" value="Unassembled WGS sequence"/>
</dbReference>
<sequence>MQVDLPGGCADGCRWDGPAHRSLSEPYGCWPHLLGSDNAAALPLAAARANLSISPATTTFLTAIQTIFHVHLVSSQMQIFAPPPPRALERRWPRPNKKWRLAPVQTLWCVGQTGVVRCQRRLKVELALVSLSVLPESTALRVLFSFPNELAASELAAHLEIVI</sequence>
<gene>
    <name evidence="1" type="ORF">QQF64_009370</name>
</gene>
<evidence type="ECO:0000313" key="1">
    <source>
        <dbReference type="EMBL" id="KAL1258793.1"/>
    </source>
</evidence>
<proteinExistence type="predicted"/>
<comment type="caution">
    <text evidence="1">The sequence shown here is derived from an EMBL/GenBank/DDBJ whole genome shotgun (WGS) entry which is preliminary data.</text>
</comment>
<dbReference type="EMBL" id="JAYMGO010000016">
    <property type="protein sequence ID" value="KAL1258793.1"/>
    <property type="molecule type" value="Genomic_DNA"/>
</dbReference>
<protein>
    <submittedName>
        <fullName evidence="1">Uncharacterized protein</fullName>
    </submittedName>
</protein>
<reference evidence="1 2" key="1">
    <citation type="submission" date="2023-09" db="EMBL/GenBank/DDBJ databases">
        <authorList>
            <person name="Wang M."/>
        </authorList>
    </citation>
    <scope>NUCLEOTIDE SEQUENCE [LARGE SCALE GENOMIC DNA]</scope>
    <source>
        <strain evidence="1">GT-2023</strain>
        <tissue evidence="1">Liver</tissue>
    </source>
</reference>
<organism evidence="1 2">
    <name type="scientific">Cirrhinus molitorella</name>
    <name type="common">mud carp</name>
    <dbReference type="NCBI Taxonomy" id="172907"/>
    <lineage>
        <taxon>Eukaryota</taxon>
        <taxon>Metazoa</taxon>
        <taxon>Chordata</taxon>
        <taxon>Craniata</taxon>
        <taxon>Vertebrata</taxon>
        <taxon>Euteleostomi</taxon>
        <taxon>Actinopterygii</taxon>
        <taxon>Neopterygii</taxon>
        <taxon>Teleostei</taxon>
        <taxon>Ostariophysi</taxon>
        <taxon>Cypriniformes</taxon>
        <taxon>Cyprinidae</taxon>
        <taxon>Labeoninae</taxon>
        <taxon>Labeonini</taxon>
        <taxon>Cirrhinus</taxon>
    </lineage>
</organism>
<keyword evidence="2" id="KW-1185">Reference proteome</keyword>
<evidence type="ECO:0000313" key="2">
    <source>
        <dbReference type="Proteomes" id="UP001558613"/>
    </source>
</evidence>
<accession>A0ABR3M111</accession>
<name>A0ABR3M111_9TELE</name>